<gene>
    <name evidence="8" type="ORF">Scep_023832</name>
</gene>
<dbReference type="InterPro" id="IPR019775">
    <property type="entry name" value="WD40_repeat_CS"/>
</dbReference>
<feature type="repeat" description="WD" evidence="6">
    <location>
        <begin position="302"/>
        <end position="335"/>
    </location>
</feature>
<feature type="region of interest" description="Disordered" evidence="7">
    <location>
        <begin position="87"/>
        <end position="106"/>
    </location>
</feature>
<keyword evidence="5" id="KW-0238">DNA-binding</keyword>
<dbReference type="Pfam" id="PF00400">
    <property type="entry name" value="WD40"/>
    <property type="match status" value="1"/>
</dbReference>
<name>A0AAP0EYB3_9MAGN</name>
<evidence type="ECO:0000256" key="3">
    <source>
        <dbReference type="ARBA" id="ARBA00022737"/>
    </source>
</evidence>
<dbReference type="EMBL" id="JBBNAG010000010">
    <property type="protein sequence ID" value="KAK9100402.1"/>
    <property type="molecule type" value="Genomic_DNA"/>
</dbReference>
<dbReference type="Proteomes" id="UP001419268">
    <property type="component" value="Unassembled WGS sequence"/>
</dbReference>
<keyword evidence="2 6" id="KW-0853">WD repeat</keyword>
<evidence type="ECO:0000256" key="1">
    <source>
        <dbReference type="ARBA" id="ARBA00005434"/>
    </source>
</evidence>
<dbReference type="SUPFAM" id="SSF50978">
    <property type="entry name" value="WD40 repeat-like"/>
    <property type="match status" value="1"/>
</dbReference>
<dbReference type="InterPro" id="IPR036322">
    <property type="entry name" value="WD40_repeat_dom_sf"/>
</dbReference>
<evidence type="ECO:0000256" key="2">
    <source>
        <dbReference type="ARBA" id="ARBA00022574"/>
    </source>
</evidence>
<feature type="region of interest" description="Disordered" evidence="7">
    <location>
        <begin position="44"/>
        <end position="64"/>
    </location>
</feature>
<proteinExistence type="inferred from homology"/>
<evidence type="ECO:0000313" key="8">
    <source>
        <dbReference type="EMBL" id="KAK9100402.1"/>
    </source>
</evidence>
<dbReference type="PANTHER" id="PTHR14773">
    <property type="entry name" value="WD REPEAT-CONTAINING PROTEIN 76"/>
    <property type="match status" value="1"/>
</dbReference>
<dbReference type="Gene3D" id="2.130.10.10">
    <property type="entry name" value="YVTN repeat-like/Quinoprotein amine dehydrogenase"/>
    <property type="match status" value="1"/>
</dbReference>
<feature type="compositionally biased region" description="Basic and acidic residues" evidence="7">
    <location>
        <begin position="44"/>
        <end position="59"/>
    </location>
</feature>
<dbReference type="GO" id="GO:2000001">
    <property type="term" value="P:regulation of DNA damage checkpoint"/>
    <property type="evidence" value="ECO:0007669"/>
    <property type="project" value="TreeGrafter"/>
</dbReference>
<sequence length="434" mass="47823">MASKKTLNDYERIRLENIKRNDEMMASLKLRSLALSASVKRQRMEAKTYKTSPEKKPKPETPVVVRRSLRTRGIPPVVENAVSVVETASHSPSMPSPGSSPQKLGPLSMREVYLGKTSDESLINLIRSEADRAPAPAMIEWGKSGAVGDGGGFDLGSLVLEWENVARIMSGKILNVQFFPCVERTVVVAGNSSGNLSIWDVDCGDEGGNGVYLYHPHAGPVSGISIQPSALSKVFTSSYDGQIRLMDVEKESFDLLYSSDECIFSLSQQPNDVNSLYFSEARGELDLFDIRATKSSSSWILHDERINTIDFNPENTNLMATSSSDGTACIWDLRSISVGSSNYLKKIDVKRSCQSAYFSPSGNRLATTSSSSVNNCVAVLSGDDYKDASTFHHNNQTGRWLSCFRAIWGWNDSHLFIGNMDRGWMLYPPLMAKL</sequence>
<dbReference type="InterPro" id="IPR050853">
    <property type="entry name" value="WD_repeat_DNA-damage-binding"/>
</dbReference>
<dbReference type="InterPro" id="IPR001680">
    <property type="entry name" value="WD40_rpt"/>
</dbReference>
<dbReference type="GO" id="GO:0006974">
    <property type="term" value="P:DNA damage response"/>
    <property type="evidence" value="ECO:0007669"/>
    <property type="project" value="UniProtKB-KW"/>
</dbReference>
<evidence type="ECO:0000256" key="7">
    <source>
        <dbReference type="SAM" id="MobiDB-lite"/>
    </source>
</evidence>
<evidence type="ECO:0000256" key="4">
    <source>
        <dbReference type="ARBA" id="ARBA00022763"/>
    </source>
</evidence>
<organism evidence="8 9">
    <name type="scientific">Stephania cephalantha</name>
    <dbReference type="NCBI Taxonomy" id="152367"/>
    <lineage>
        <taxon>Eukaryota</taxon>
        <taxon>Viridiplantae</taxon>
        <taxon>Streptophyta</taxon>
        <taxon>Embryophyta</taxon>
        <taxon>Tracheophyta</taxon>
        <taxon>Spermatophyta</taxon>
        <taxon>Magnoliopsida</taxon>
        <taxon>Ranunculales</taxon>
        <taxon>Menispermaceae</taxon>
        <taxon>Menispermoideae</taxon>
        <taxon>Cissampelideae</taxon>
        <taxon>Stephania</taxon>
    </lineage>
</organism>
<dbReference type="SMART" id="SM00320">
    <property type="entry name" value="WD40"/>
    <property type="match status" value="4"/>
</dbReference>
<evidence type="ECO:0008006" key="10">
    <source>
        <dbReference type="Google" id="ProtNLM"/>
    </source>
</evidence>
<dbReference type="GO" id="GO:0003677">
    <property type="term" value="F:DNA binding"/>
    <property type="evidence" value="ECO:0007669"/>
    <property type="project" value="UniProtKB-KW"/>
</dbReference>
<evidence type="ECO:0000256" key="5">
    <source>
        <dbReference type="ARBA" id="ARBA00023125"/>
    </source>
</evidence>
<accession>A0AAP0EYB3</accession>
<dbReference type="PROSITE" id="PS00678">
    <property type="entry name" value="WD_REPEATS_1"/>
    <property type="match status" value="1"/>
</dbReference>
<dbReference type="PANTHER" id="PTHR14773:SF0">
    <property type="entry name" value="WD REPEAT-CONTAINING PROTEIN 76"/>
    <property type="match status" value="1"/>
</dbReference>
<dbReference type="PROSITE" id="PS50082">
    <property type="entry name" value="WD_REPEATS_2"/>
    <property type="match status" value="1"/>
</dbReference>
<evidence type="ECO:0000256" key="6">
    <source>
        <dbReference type="PROSITE-ProRule" id="PRU00221"/>
    </source>
</evidence>
<dbReference type="GO" id="GO:0005634">
    <property type="term" value="C:nucleus"/>
    <property type="evidence" value="ECO:0007669"/>
    <property type="project" value="TreeGrafter"/>
</dbReference>
<dbReference type="InterPro" id="IPR015943">
    <property type="entry name" value="WD40/YVTN_repeat-like_dom_sf"/>
</dbReference>
<protein>
    <recommendedName>
        <fullName evidence="10">WD repeat-containing protein 76</fullName>
    </recommendedName>
</protein>
<keyword evidence="4" id="KW-0227">DNA damage</keyword>
<comment type="similarity">
    <text evidence="1">Belongs to the WD repeat DDB2/WDR76 family.</text>
</comment>
<comment type="caution">
    <text evidence="8">The sequence shown here is derived from an EMBL/GenBank/DDBJ whole genome shotgun (WGS) entry which is preliminary data.</text>
</comment>
<keyword evidence="3" id="KW-0677">Repeat</keyword>
<dbReference type="PROSITE" id="PS50294">
    <property type="entry name" value="WD_REPEATS_REGION"/>
    <property type="match status" value="1"/>
</dbReference>
<dbReference type="AlphaFoldDB" id="A0AAP0EYB3"/>
<keyword evidence="9" id="KW-1185">Reference proteome</keyword>
<feature type="compositionally biased region" description="Low complexity" evidence="7">
    <location>
        <begin position="89"/>
        <end position="101"/>
    </location>
</feature>
<reference evidence="8 9" key="1">
    <citation type="submission" date="2024-01" db="EMBL/GenBank/DDBJ databases">
        <title>Genome assemblies of Stephania.</title>
        <authorList>
            <person name="Yang L."/>
        </authorList>
    </citation>
    <scope>NUCLEOTIDE SEQUENCE [LARGE SCALE GENOMIC DNA]</scope>
    <source>
        <strain evidence="8">JXDWG</strain>
        <tissue evidence="8">Leaf</tissue>
    </source>
</reference>
<evidence type="ECO:0000313" key="9">
    <source>
        <dbReference type="Proteomes" id="UP001419268"/>
    </source>
</evidence>